<dbReference type="InterPro" id="IPR003509">
    <property type="entry name" value="UPF0102_YraN-like"/>
</dbReference>
<dbReference type="PANTHER" id="PTHR34039">
    <property type="entry name" value="UPF0102 PROTEIN YRAN"/>
    <property type="match status" value="1"/>
</dbReference>
<comment type="similarity">
    <text evidence="1 2">Belongs to the UPF0102 family.</text>
</comment>
<dbReference type="Pfam" id="PF02021">
    <property type="entry name" value="UPF0102"/>
    <property type="match status" value="1"/>
</dbReference>
<evidence type="ECO:0000313" key="3">
    <source>
        <dbReference type="EMBL" id="KKW37573.1"/>
    </source>
</evidence>
<gene>
    <name evidence="3" type="ORF">UY86_C0006G0018</name>
</gene>
<reference evidence="3 4" key="1">
    <citation type="journal article" date="2015" name="Nature">
        <title>rRNA introns, odd ribosomes, and small enigmatic genomes across a large radiation of phyla.</title>
        <authorList>
            <person name="Brown C.T."/>
            <person name="Hug L.A."/>
            <person name="Thomas B.C."/>
            <person name="Sharon I."/>
            <person name="Castelle C.J."/>
            <person name="Singh A."/>
            <person name="Wilkins M.J."/>
            <person name="Williams K.H."/>
            <person name="Banfield J.F."/>
        </authorList>
    </citation>
    <scope>NUCLEOTIDE SEQUENCE [LARGE SCALE GENOMIC DNA]</scope>
</reference>
<dbReference type="GO" id="GO:0003676">
    <property type="term" value="F:nucleic acid binding"/>
    <property type="evidence" value="ECO:0007669"/>
    <property type="project" value="InterPro"/>
</dbReference>
<dbReference type="AlphaFoldDB" id="A0A0G1Y2B6"/>
<dbReference type="PANTHER" id="PTHR34039:SF1">
    <property type="entry name" value="UPF0102 PROTEIN YRAN"/>
    <property type="match status" value="1"/>
</dbReference>
<evidence type="ECO:0000256" key="1">
    <source>
        <dbReference type="ARBA" id="ARBA00006738"/>
    </source>
</evidence>
<evidence type="ECO:0000256" key="2">
    <source>
        <dbReference type="HAMAP-Rule" id="MF_00048"/>
    </source>
</evidence>
<name>A0A0G1Y2B6_9BACT</name>
<protein>
    <recommendedName>
        <fullName evidence="2">UPF0102 protein UY86_C0006G0018</fullName>
    </recommendedName>
</protein>
<dbReference type="InterPro" id="IPR011856">
    <property type="entry name" value="tRNA_endonuc-like_dom_sf"/>
</dbReference>
<dbReference type="EMBL" id="LCRR01000006">
    <property type="protein sequence ID" value="KKW37573.1"/>
    <property type="molecule type" value="Genomic_DNA"/>
</dbReference>
<dbReference type="SUPFAM" id="SSF52980">
    <property type="entry name" value="Restriction endonuclease-like"/>
    <property type="match status" value="1"/>
</dbReference>
<accession>A0A0G1Y2B6</accession>
<dbReference type="STRING" id="1618607.UY86_C0006G0018"/>
<organism evidence="3 4">
    <name type="scientific">Candidatus Adlerbacteria bacterium GW2011_GWB1_54_7</name>
    <dbReference type="NCBI Taxonomy" id="1618607"/>
    <lineage>
        <taxon>Bacteria</taxon>
        <taxon>Candidatus Adleribacteriota</taxon>
    </lineage>
</organism>
<proteinExistence type="inferred from homology"/>
<dbReference type="Gene3D" id="3.40.1350.10">
    <property type="match status" value="1"/>
</dbReference>
<evidence type="ECO:0000313" key="4">
    <source>
        <dbReference type="Proteomes" id="UP000033852"/>
    </source>
</evidence>
<dbReference type="HAMAP" id="MF_00048">
    <property type="entry name" value="UPF0102"/>
    <property type="match status" value="1"/>
</dbReference>
<dbReference type="InterPro" id="IPR011335">
    <property type="entry name" value="Restrct_endonuc-II-like"/>
</dbReference>
<dbReference type="Proteomes" id="UP000033852">
    <property type="component" value="Unassembled WGS sequence"/>
</dbReference>
<sequence>MSKTAKRQTGDIGEGVACHWLENRGYKVIERNYLKPWGEIDIVAEKAKKLYFVEVKSVSRESFAKLGSREMYRPEENVHPSKLKRLHRAVQTYLLDRKVPENRPWQIDVVCVYLNFEDRKARVEVLENVIL</sequence>
<comment type="caution">
    <text evidence="3">The sequence shown here is derived from an EMBL/GenBank/DDBJ whole genome shotgun (WGS) entry which is preliminary data.</text>
</comment>